<dbReference type="Pfam" id="PF00535">
    <property type="entry name" value="Glycos_transf_2"/>
    <property type="match status" value="1"/>
</dbReference>
<dbReference type="Gene3D" id="3.90.550.10">
    <property type="entry name" value="Spore Coat Polysaccharide Biosynthesis Protein SpsA, Chain A"/>
    <property type="match status" value="1"/>
</dbReference>
<proteinExistence type="predicted"/>
<dbReference type="PANTHER" id="PTHR22916:SF3">
    <property type="entry name" value="UDP-GLCNAC:BETAGAL BETA-1,3-N-ACETYLGLUCOSAMINYLTRANSFERASE-LIKE PROTEIN 1"/>
    <property type="match status" value="1"/>
</dbReference>
<dbReference type="SUPFAM" id="SSF53448">
    <property type="entry name" value="Nucleotide-diphospho-sugar transferases"/>
    <property type="match status" value="1"/>
</dbReference>
<reference evidence="2" key="1">
    <citation type="journal article" date="2022" name="Microorganisms">
        <title>Two New Species of Filamentous Sulfur Bacteria of the Genus Thiothrix, Thiothrix winogradskyi sp. nov. and 'Candidatus Thiothrix sulfatifontis' sp. nov.</title>
        <authorList>
            <person name="Ravin N.V."/>
            <person name="Rossetti S."/>
            <person name="Beletsky A.V."/>
            <person name="Kadnikov V.V."/>
            <person name="Rudenko T.S."/>
            <person name="Smolyakov D.D."/>
            <person name="Moskvitina M.I."/>
            <person name="Gureeva M.V."/>
            <person name="Mardanov A.V."/>
            <person name="Grabovich M.Y."/>
        </authorList>
    </citation>
    <scope>NUCLEOTIDE SEQUENCE</scope>
    <source>
        <strain evidence="2">CT3</strain>
    </source>
</reference>
<evidence type="ECO:0000313" key="2">
    <source>
        <dbReference type="EMBL" id="UJS25735.1"/>
    </source>
</evidence>
<gene>
    <name evidence="2" type="ORF">L2Y54_06745</name>
</gene>
<dbReference type="PANTHER" id="PTHR22916">
    <property type="entry name" value="GLYCOSYLTRANSFERASE"/>
    <property type="match status" value="1"/>
</dbReference>
<keyword evidence="3" id="KW-1185">Reference proteome</keyword>
<name>A0ABY3T2Z8_9GAMM</name>
<organism evidence="2 3">
    <name type="scientific">Thiothrix winogradskyi</name>
    <dbReference type="NCBI Taxonomy" id="96472"/>
    <lineage>
        <taxon>Bacteria</taxon>
        <taxon>Pseudomonadati</taxon>
        <taxon>Pseudomonadota</taxon>
        <taxon>Gammaproteobacteria</taxon>
        <taxon>Thiotrichales</taxon>
        <taxon>Thiotrichaceae</taxon>
        <taxon>Thiothrix</taxon>
    </lineage>
</organism>
<dbReference type="Proteomes" id="UP001054801">
    <property type="component" value="Chromosome"/>
</dbReference>
<accession>A0ABY3T2Z8</accession>
<dbReference type="RefSeq" id="WP_236501041.1">
    <property type="nucleotide sequence ID" value="NZ_CP091244.1"/>
</dbReference>
<evidence type="ECO:0000313" key="3">
    <source>
        <dbReference type="Proteomes" id="UP001054801"/>
    </source>
</evidence>
<dbReference type="CDD" id="cd04196">
    <property type="entry name" value="GT_2_like_d"/>
    <property type="match status" value="1"/>
</dbReference>
<feature type="domain" description="Glycosyltransferase 2-like" evidence="1">
    <location>
        <begin position="9"/>
        <end position="173"/>
    </location>
</feature>
<dbReference type="InterPro" id="IPR001173">
    <property type="entry name" value="Glyco_trans_2-like"/>
</dbReference>
<dbReference type="InterPro" id="IPR029044">
    <property type="entry name" value="Nucleotide-diphossugar_trans"/>
</dbReference>
<evidence type="ECO:0000259" key="1">
    <source>
        <dbReference type="Pfam" id="PF00535"/>
    </source>
</evidence>
<protein>
    <submittedName>
        <fullName evidence="2">Glycosyltransferase family 2 protein</fullName>
    </submittedName>
</protein>
<sequence>MMDNARVQILLSTWNGERWLPELLASLEKQTFQDWQLLIRDDGSTDQTLRILLKWQAAHPDKLAGLLLDGCHLGSKLSFSRLVEASTAPCLMFCDQDDVWFPEKIELQYTALRRLEAQYGEATPLLVHSDLVVVDEERAIQAVSFWDYRDFAVGQRKQAYLLNNVVTGCATAFNRVAADLAFPLPLYAMEHDRWLALVCAWFGQIQALPHPLLLYRQHEANAIGAAPANANGLSTRVEAWSQQAEVFLHRFGERLDAQDSKLVTAVAGLRHLHGWKRRQQILHHRLFKPGVLNNVALLLFA</sequence>
<dbReference type="EMBL" id="CP091244">
    <property type="protein sequence ID" value="UJS25735.1"/>
    <property type="molecule type" value="Genomic_DNA"/>
</dbReference>